<dbReference type="InterPro" id="IPR003820">
    <property type="entry name" value="KdpC"/>
</dbReference>
<dbReference type="PANTHER" id="PTHR30042">
    <property type="entry name" value="POTASSIUM-TRANSPORTING ATPASE C CHAIN"/>
    <property type="match status" value="1"/>
</dbReference>
<dbReference type="EMBL" id="SZUV01000004">
    <property type="protein sequence ID" value="TQN49549.1"/>
    <property type="molecule type" value="Genomic_DNA"/>
</dbReference>
<keyword evidence="1 11" id="KW-0813">Transport</keyword>
<keyword evidence="4 11" id="KW-0812">Transmembrane</keyword>
<keyword evidence="5 11" id="KW-0547">Nucleotide-binding</keyword>
<dbReference type="PANTHER" id="PTHR30042:SF2">
    <property type="entry name" value="POTASSIUM-TRANSPORTING ATPASE KDPC SUBUNIT"/>
    <property type="match status" value="1"/>
</dbReference>
<evidence type="ECO:0000256" key="9">
    <source>
        <dbReference type="ARBA" id="ARBA00023065"/>
    </source>
</evidence>
<dbReference type="GO" id="GO:0005524">
    <property type="term" value="F:ATP binding"/>
    <property type="evidence" value="ECO:0007669"/>
    <property type="project" value="UniProtKB-UniRule"/>
</dbReference>
<dbReference type="HAMAP" id="MF_00276">
    <property type="entry name" value="KdpC"/>
    <property type="match status" value="1"/>
</dbReference>
<gene>
    <name evidence="11 12" type="primary">kdpC</name>
    <name evidence="12" type="ORF">DLNHIDIE_03200</name>
</gene>
<evidence type="ECO:0000256" key="5">
    <source>
        <dbReference type="ARBA" id="ARBA00022741"/>
    </source>
</evidence>
<keyword evidence="3 11" id="KW-0633">Potassium transport</keyword>
<accession>A0A543PZP7</accession>
<reference evidence="12 13" key="1">
    <citation type="submission" date="2019-03" db="EMBL/GenBank/DDBJ databases">
        <title>New insights into Acidothiobacillus thiooxidans sulfur metabolism through coupled gene expression, solution geochemistry, microscopy and spectroscopy analyses.</title>
        <authorList>
            <person name="Camacho D."/>
            <person name="Frazao R."/>
            <person name="Fouillen A."/>
            <person name="Nanci A."/>
            <person name="Lang B.F."/>
            <person name="Apte S.C."/>
            <person name="Baron C."/>
            <person name="Warren L.A."/>
        </authorList>
    </citation>
    <scope>NUCLEOTIDE SEQUENCE [LARGE SCALE GENOMIC DNA]</scope>
    <source>
        <strain evidence="12 13">ATCC 19377</strain>
    </source>
</reference>
<comment type="subunit">
    <text evidence="11">The system is composed of three essential subunits: KdpA, KdpB and KdpC.</text>
</comment>
<organism evidence="12 13">
    <name type="scientific">Acidithiobacillus thiooxidans ATCC 19377</name>
    <dbReference type="NCBI Taxonomy" id="637390"/>
    <lineage>
        <taxon>Bacteria</taxon>
        <taxon>Pseudomonadati</taxon>
        <taxon>Pseudomonadota</taxon>
        <taxon>Acidithiobacillia</taxon>
        <taxon>Acidithiobacillales</taxon>
        <taxon>Acidithiobacillaceae</taxon>
        <taxon>Acidithiobacillus</taxon>
    </lineage>
</organism>
<evidence type="ECO:0000313" key="12">
    <source>
        <dbReference type="EMBL" id="TQN49549.1"/>
    </source>
</evidence>
<dbReference type="Proteomes" id="UP000315403">
    <property type="component" value="Unassembled WGS sequence"/>
</dbReference>
<comment type="subcellular location">
    <subcellularLocation>
        <location evidence="11">Cell membrane</location>
        <topology evidence="11">Single-pass membrane protein</topology>
    </subcellularLocation>
</comment>
<evidence type="ECO:0000256" key="11">
    <source>
        <dbReference type="HAMAP-Rule" id="MF_00276"/>
    </source>
</evidence>
<dbReference type="NCBIfam" id="NF001454">
    <property type="entry name" value="PRK00315.1"/>
    <property type="match status" value="1"/>
</dbReference>
<dbReference type="GO" id="GO:0005886">
    <property type="term" value="C:plasma membrane"/>
    <property type="evidence" value="ECO:0007669"/>
    <property type="project" value="UniProtKB-SubCell"/>
</dbReference>
<keyword evidence="2 11" id="KW-1003">Cell membrane</keyword>
<proteinExistence type="inferred from homology"/>
<evidence type="ECO:0000256" key="4">
    <source>
        <dbReference type="ARBA" id="ARBA00022692"/>
    </source>
</evidence>
<evidence type="ECO:0000256" key="6">
    <source>
        <dbReference type="ARBA" id="ARBA00022840"/>
    </source>
</evidence>
<protein>
    <recommendedName>
        <fullName evidence="11">Potassium-transporting ATPase KdpC subunit</fullName>
    </recommendedName>
    <alternativeName>
        <fullName evidence="11">ATP phosphohydrolase [potassium-transporting] C chain</fullName>
    </alternativeName>
    <alternativeName>
        <fullName evidence="11">Potassium-binding and translocating subunit C</fullName>
    </alternativeName>
    <alternativeName>
        <fullName evidence="11">Potassium-translocating ATPase C chain</fullName>
    </alternativeName>
</protein>
<dbReference type="PIRSF" id="PIRSF001296">
    <property type="entry name" value="K_ATPase_KdpC"/>
    <property type="match status" value="1"/>
</dbReference>
<evidence type="ECO:0000256" key="2">
    <source>
        <dbReference type="ARBA" id="ARBA00022475"/>
    </source>
</evidence>
<dbReference type="AlphaFoldDB" id="A0A543PZP7"/>
<comment type="function">
    <text evidence="11">Part of the high-affinity ATP-driven potassium transport (or Kdp) system, which catalyzes the hydrolysis of ATP coupled with the electrogenic transport of potassium into the cytoplasm. This subunit acts as a catalytic chaperone that increases the ATP-binding affinity of the ATP-hydrolyzing subunit KdpB by the formation of a transient KdpB/KdpC/ATP ternary complex.</text>
</comment>
<evidence type="ECO:0000256" key="10">
    <source>
        <dbReference type="ARBA" id="ARBA00023136"/>
    </source>
</evidence>
<evidence type="ECO:0000256" key="1">
    <source>
        <dbReference type="ARBA" id="ARBA00022448"/>
    </source>
</evidence>
<keyword evidence="8 11" id="KW-1133">Transmembrane helix</keyword>
<evidence type="ECO:0000256" key="3">
    <source>
        <dbReference type="ARBA" id="ARBA00022538"/>
    </source>
</evidence>
<feature type="transmembrane region" description="Helical" evidence="11">
    <location>
        <begin position="33"/>
        <end position="59"/>
    </location>
</feature>
<name>A0A543PZP7_ACITH</name>
<evidence type="ECO:0000256" key="8">
    <source>
        <dbReference type="ARBA" id="ARBA00022989"/>
    </source>
</evidence>
<dbReference type="NCBIfam" id="TIGR00681">
    <property type="entry name" value="kdpC"/>
    <property type="match status" value="1"/>
</dbReference>
<sequence>MNKPLENASRPNAQDGDHQGVRAAVMGDLKSTLLLFLLLVVITGLIYPLTMTGVGQLLFPHQANGSLIKQHGRVVGSALIGQYFREPEYFWSRPSATSPMPYNAAGSSASNLGPNNPVLAQHVAARVKALKAADPAEKGPVPVDLVTSSASGLDPDISIAAARYQIPRVAKAGGLDPTVLQHLVQENTHYPLLGYIGEPVVNVLKLNLALHARYAQKHPETKHVTH</sequence>
<dbReference type="GO" id="GO:0008556">
    <property type="term" value="F:P-type potassium transmembrane transporter activity"/>
    <property type="evidence" value="ECO:0007669"/>
    <property type="project" value="InterPro"/>
</dbReference>
<dbReference type="Pfam" id="PF02669">
    <property type="entry name" value="KdpC"/>
    <property type="match status" value="1"/>
</dbReference>
<comment type="caution">
    <text evidence="12">The sequence shown here is derived from an EMBL/GenBank/DDBJ whole genome shotgun (WGS) entry which is preliminary data.</text>
</comment>
<keyword evidence="10 11" id="KW-0472">Membrane</keyword>
<keyword evidence="6 11" id="KW-0067">ATP-binding</keyword>
<comment type="similarity">
    <text evidence="11">Belongs to the KdpC family.</text>
</comment>
<evidence type="ECO:0000256" key="7">
    <source>
        <dbReference type="ARBA" id="ARBA00022958"/>
    </source>
</evidence>
<keyword evidence="9 11" id="KW-0406">Ion transport</keyword>
<evidence type="ECO:0000313" key="13">
    <source>
        <dbReference type="Proteomes" id="UP000315403"/>
    </source>
</evidence>
<keyword evidence="7 11" id="KW-0630">Potassium</keyword>